<protein>
    <submittedName>
        <fullName evidence="2">Helix-turn-helix domain protein</fullName>
    </submittedName>
</protein>
<keyword evidence="3" id="KW-1185">Reference proteome</keyword>
<dbReference type="Pfam" id="PF13560">
    <property type="entry name" value="HTH_31"/>
    <property type="match status" value="1"/>
</dbReference>
<organism evidence="2 3">
    <name type="scientific">Salinispora tropica (strain ATCC BAA-916 / DSM 44818 / JCM 13857 / NBRC 105044 / CNB-440)</name>
    <dbReference type="NCBI Taxonomy" id="369723"/>
    <lineage>
        <taxon>Bacteria</taxon>
        <taxon>Bacillati</taxon>
        <taxon>Actinomycetota</taxon>
        <taxon>Actinomycetes</taxon>
        <taxon>Micromonosporales</taxon>
        <taxon>Micromonosporaceae</taxon>
        <taxon>Salinispora</taxon>
    </lineage>
</organism>
<dbReference type="EMBL" id="CP000667">
    <property type="protein sequence ID" value="ABP52996.1"/>
    <property type="molecule type" value="Genomic_DNA"/>
</dbReference>
<feature type="domain" description="HTH cro/C1-type" evidence="1">
    <location>
        <begin position="3"/>
        <end position="58"/>
    </location>
</feature>
<dbReference type="GO" id="GO:0003677">
    <property type="term" value="F:DNA binding"/>
    <property type="evidence" value="ECO:0007669"/>
    <property type="project" value="InterPro"/>
</dbReference>
<sequence length="270" mass="29974">MMLRALREAAELSTAQVAEHLASSQPKVSRIENAVSPVSKGDLMLMLNLYGVTDPDEQDRHWQLARAGRERGWWESYRDVLTGSLGSYIGFENEAESLKIWSWGVFPGLLQTEAYARALFASDPVRTEPEEVDRLVAARMQRQQRIAEDGLNLWVVLDESLLHRQVGPPGVLAKQLERIAEPPPGVTVQVLPSNVGCHPGLSGAFTIMEFAEFPTIAYRETLTGDTPVEAVPDVGRYTLAFDHLRASALSPVESRKAAVSVTRELRKEQQ</sequence>
<dbReference type="Gene3D" id="1.10.260.40">
    <property type="entry name" value="lambda repressor-like DNA-binding domains"/>
    <property type="match status" value="1"/>
</dbReference>
<name>A4X296_SALTO</name>
<dbReference type="InterPro" id="IPR043917">
    <property type="entry name" value="DUF5753"/>
</dbReference>
<evidence type="ECO:0000313" key="3">
    <source>
        <dbReference type="Proteomes" id="UP000000235"/>
    </source>
</evidence>
<dbReference type="PATRIC" id="fig|369723.5.peg.530"/>
<proteinExistence type="predicted"/>
<dbReference type="SMART" id="SM00530">
    <property type="entry name" value="HTH_XRE"/>
    <property type="match status" value="1"/>
</dbReference>
<dbReference type="SUPFAM" id="SSF47413">
    <property type="entry name" value="lambda repressor-like DNA-binding domains"/>
    <property type="match status" value="1"/>
</dbReference>
<dbReference type="RefSeq" id="WP_011904430.1">
    <property type="nucleotide sequence ID" value="NC_009380.1"/>
</dbReference>
<dbReference type="InterPro" id="IPR001387">
    <property type="entry name" value="Cro/C1-type_HTH"/>
</dbReference>
<dbReference type="InterPro" id="IPR010982">
    <property type="entry name" value="Lambda_DNA-bd_dom_sf"/>
</dbReference>
<dbReference type="KEGG" id="stp:Strop_0512"/>
<reference evidence="3" key="1">
    <citation type="journal article" date="2007" name="Proc. Natl. Acad. Sci. U.S.A.">
        <title>Genome sequencing reveals complex secondary metabolome in the marine actinomycete Salinispora tropica.</title>
        <authorList>
            <person name="Udwary D.W."/>
            <person name="Zeigler L."/>
            <person name="Asolkar R.N."/>
            <person name="Singan V."/>
            <person name="Lapidus A."/>
            <person name="Fenical W."/>
            <person name="Jensen P.R."/>
            <person name="Moore B.S."/>
        </authorList>
    </citation>
    <scope>NUCLEOTIDE SEQUENCE [LARGE SCALE GENOMIC DNA]</scope>
    <source>
        <strain evidence="3">ATCC BAA-916 / DSM 44818 / CNB-440</strain>
    </source>
</reference>
<dbReference type="Pfam" id="PF19054">
    <property type="entry name" value="DUF5753"/>
    <property type="match status" value="1"/>
</dbReference>
<dbReference type="CDD" id="cd00093">
    <property type="entry name" value="HTH_XRE"/>
    <property type="match status" value="1"/>
</dbReference>
<dbReference type="PROSITE" id="PS50943">
    <property type="entry name" value="HTH_CROC1"/>
    <property type="match status" value="1"/>
</dbReference>
<dbReference type="Proteomes" id="UP000000235">
    <property type="component" value="Chromosome"/>
</dbReference>
<dbReference type="STRING" id="369723.Strop_0512"/>
<dbReference type="AlphaFoldDB" id="A4X296"/>
<evidence type="ECO:0000259" key="1">
    <source>
        <dbReference type="PROSITE" id="PS50943"/>
    </source>
</evidence>
<dbReference type="eggNOG" id="COG1396">
    <property type="taxonomic scope" value="Bacteria"/>
</dbReference>
<evidence type="ECO:0000313" key="2">
    <source>
        <dbReference type="EMBL" id="ABP52996.1"/>
    </source>
</evidence>
<gene>
    <name evidence="2" type="ordered locus">Strop_0512</name>
</gene>
<dbReference type="HOGENOM" id="CLU_055817_1_0_11"/>
<accession>A4X296</accession>